<gene>
    <name evidence="1" type="ORF">NOXIFER_261</name>
</gene>
<sequence length="176" mass="19618">MNIIEAFKRCPPGYSIKDRRSGWNEYHVQYGRNEKGELYWTAGMTVGGILNPTDVTVARYKGDDYEVYMWGQREPATILPTFEQAYAEIAKNSVETHGKNLVGKIHSTVTERMNASIASGVDPVVAKDLVMGTTRDILGILDTKAEVNHVYRIARNKYNAPNMAGGLLAMFDEING</sequence>
<organism evidence="1 2">
    <name type="scientific">Pseudomonas phage Noxifer</name>
    <dbReference type="NCBI Taxonomy" id="2006684"/>
    <lineage>
        <taxon>Viruses</taxon>
        <taxon>Duplodnaviria</taxon>
        <taxon>Heunggongvirae</taxon>
        <taxon>Uroviricota</taxon>
        <taxon>Caudoviricetes</taxon>
        <taxon>Chimalliviridae</taxon>
        <taxon>Noxifervirus</taxon>
        <taxon>Noxifervirus noxifer</taxon>
    </lineage>
</organism>
<dbReference type="Proteomes" id="UP000224829">
    <property type="component" value="Segment"/>
</dbReference>
<evidence type="ECO:0000313" key="1">
    <source>
        <dbReference type="EMBL" id="ARV77426.1"/>
    </source>
</evidence>
<name>A0A1Y0T0F8_9CAUD</name>
<protein>
    <submittedName>
        <fullName evidence="1">Uncharacterized protein</fullName>
    </submittedName>
</protein>
<dbReference type="EMBL" id="MF063068">
    <property type="protein sequence ID" value="ARV77426.1"/>
    <property type="molecule type" value="Genomic_DNA"/>
</dbReference>
<reference evidence="1 2" key="1">
    <citation type="submission" date="2017-05" db="EMBL/GenBank/DDBJ databases">
        <authorList>
            <person name="Song R."/>
            <person name="Chenine A.L."/>
            <person name="Ruprecht R.M."/>
        </authorList>
    </citation>
    <scope>NUCLEOTIDE SEQUENCE [LARGE SCALE GENOMIC DNA]</scope>
</reference>
<accession>A0A1Y0T0F8</accession>
<evidence type="ECO:0000313" key="2">
    <source>
        <dbReference type="Proteomes" id="UP000224829"/>
    </source>
</evidence>
<keyword evidence="2" id="KW-1185">Reference proteome</keyword>
<proteinExistence type="predicted"/>